<sequence length="79" mass="8622">MSVRIRGLKSLQTALSFFSQTSTMSPPGLAAPIACSHIRQASPHSSFVEISVLILHNCDIILSYFSLLRNIVSLLPHSN</sequence>
<accession>A0A8S5M6U7</accession>
<organism evidence="1">
    <name type="scientific">Siphoviridae sp. ctHDv29</name>
    <dbReference type="NCBI Taxonomy" id="2826228"/>
    <lineage>
        <taxon>Viruses</taxon>
        <taxon>Duplodnaviria</taxon>
        <taxon>Heunggongvirae</taxon>
        <taxon>Uroviricota</taxon>
        <taxon>Caudoviricetes</taxon>
    </lineage>
</organism>
<protein>
    <submittedName>
        <fullName evidence="1">Uncharacterized protein</fullName>
    </submittedName>
</protein>
<name>A0A8S5M6U7_9CAUD</name>
<evidence type="ECO:0000313" key="1">
    <source>
        <dbReference type="EMBL" id="DAD77954.1"/>
    </source>
</evidence>
<proteinExistence type="predicted"/>
<reference evidence="1" key="1">
    <citation type="journal article" date="2021" name="Proc. Natl. Acad. Sci. U.S.A.">
        <title>A Catalog of Tens of Thousands of Viruses from Human Metagenomes Reveals Hidden Associations with Chronic Diseases.</title>
        <authorList>
            <person name="Tisza M.J."/>
            <person name="Buck C.B."/>
        </authorList>
    </citation>
    <scope>NUCLEOTIDE SEQUENCE</scope>
    <source>
        <strain evidence="1">CtHDv29</strain>
    </source>
</reference>
<dbReference type="EMBL" id="BK014836">
    <property type="protein sequence ID" value="DAD77954.1"/>
    <property type="molecule type" value="Genomic_DNA"/>
</dbReference>